<protein>
    <submittedName>
        <fullName evidence="1">Uncharacterized protein</fullName>
    </submittedName>
</protein>
<reference evidence="1 2" key="1">
    <citation type="journal article" date="2024" name="Plant Biotechnol. J.">
        <title>Genome and CRISPR/Cas9 system of a widespread forest tree (Populus alba) in the world.</title>
        <authorList>
            <person name="Liu Y.J."/>
            <person name="Jiang P.F."/>
            <person name="Han X.M."/>
            <person name="Li X.Y."/>
            <person name="Wang H.M."/>
            <person name="Wang Y.J."/>
            <person name="Wang X.X."/>
            <person name="Zeng Q.Y."/>
        </authorList>
    </citation>
    <scope>NUCLEOTIDE SEQUENCE [LARGE SCALE GENOMIC DNA]</scope>
    <source>
        <strain evidence="2">cv. PAL-ZL1</strain>
    </source>
</reference>
<proteinExistence type="predicted"/>
<dbReference type="Proteomes" id="UP000309997">
    <property type="component" value="Unassembled WGS sequence"/>
</dbReference>
<name>A0ACC4BM29_POPAL</name>
<dbReference type="EMBL" id="RCHU02000009">
    <property type="protein sequence ID" value="KAL3579650.1"/>
    <property type="molecule type" value="Genomic_DNA"/>
</dbReference>
<evidence type="ECO:0000313" key="2">
    <source>
        <dbReference type="Proteomes" id="UP000309997"/>
    </source>
</evidence>
<accession>A0ACC4BM29</accession>
<organism evidence="1 2">
    <name type="scientific">Populus alba</name>
    <name type="common">White poplar</name>
    <dbReference type="NCBI Taxonomy" id="43335"/>
    <lineage>
        <taxon>Eukaryota</taxon>
        <taxon>Viridiplantae</taxon>
        <taxon>Streptophyta</taxon>
        <taxon>Embryophyta</taxon>
        <taxon>Tracheophyta</taxon>
        <taxon>Spermatophyta</taxon>
        <taxon>Magnoliopsida</taxon>
        <taxon>eudicotyledons</taxon>
        <taxon>Gunneridae</taxon>
        <taxon>Pentapetalae</taxon>
        <taxon>rosids</taxon>
        <taxon>fabids</taxon>
        <taxon>Malpighiales</taxon>
        <taxon>Salicaceae</taxon>
        <taxon>Saliceae</taxon>
        <taxon>Populus</taxon>
    </lineage>
</organism>
<comment type="caution">
    <text evidence="1">The sequence shown here is derived from an EMBL/GenBank/DDBJ whole genome shotgun (WGS) entry which is preliminary data.</text>
</comment>
<keyword evidence="2" id="KW-1185">Reference proteome</keyword>
<evidence type="ECO:0000313" key="1">
    <source>
        <dbReference type="EMBL" id="KAL3579650.1"/>
    </source>
</evidence>
<sequence>MVGAGLNPSLPSLFGTIEALPSLSFQSGGCINHRSYCTRILREYDLLSYFFSEPFFPMTTTKNGQIKNFTLNFGPQHPAALIQMGVSRSVLEMNGEVVERISDENIITEYCISC</sequence>
<gene>
    <name evidence="1" type="ORF">D5086_017485</name>
</gene>